<protein>
    <submittedName>
        <fullName evidence="6">2-dehydro-3-deoxyphosphogluconate aldolase / (4S)-4-hydroxy-2-oxoglutarate aldolase</fullName>
    </submittedName>
</protein>
<evidence type="ECO:0000256" key="1">
    <source>
        <dbReference type="ARBA" id="ARBA00004761"/>
    </source>
</evidence>
<keyword evidence="4" id="KW-0456">Lyase</keyword>
<dbReference type="Gene3D" id="3.20.20.70">
    <property type="entry name" value="Aldolase class I"/>
    <property type="match status" value="1"/>
</dbReference>
<reference evidence="6 7" key="1">
    <citation type="submission" date="2016-10" db="EMBL/GenBank/DDBJ databases">
        <authorList>
            <person name="Varghese N."/>
            <person name="Submissions S."/>
        </authorList>
    </citation>
    <scope>NUCLEOTIDE SEQUENCE [LARGE SCALE GENOMIC DNA]</scope>
    <source>
        <strain evidence="6 7">DSM 20748</strain>
    </source>
</reference>
<dbReference type="InterPro" id="IPR013785">
    <property type="entry name" value="Aldolase_TIM"/>
</dbReference>
<dbReference type="InterPro" id="IPR000887">
    <property type="entry name" value="Aldlse_KDPG_KHG"/>
</dbReference>
<comment type="caution">
    <text evidence="6">The sequence shown here is derived from an EMBL/GenBank/DDBJ whole genome shotgun (WGS) entry which is preliminary data.</text>
</comment>
<evidence type="ECO:0000256" key="4">
    <source>
        <dbReference type="ARBA" id="ARBA00023239"/>
    </source>
</evidence>
<dbReference type="SUPFAM" id="SSF51569">
    <property type="entry name" value="Aldolase"/>
    <property type="match status" value="1"/>
</dbReference>
<dbReference type="RefSeq" id="WP_093107062.1">
    <property type="nucleotide sequence ID" value="NZ_FNOS01000004.1"/>
</dbReference>
<evidence type="ECO:0000256" key="2">
    <source>
        <dbReference type="ARBA" id="ARBA00006906"/>
    </source>
</evidence>
<keyword evidence="7" id="KW-1185">Reference proteome</keyword>
<evidence type="ECO:0000256" key="5">
    <source>
        <dbReference type="ARBA" id="ARBA00023277"/>
    </source>
</evidence>
<comment type="pathway">
    <text evidence="1">Carbohydrate acid metabolism.</text>
</comment>
<evidence type="ECO:0000313" key="6">
    <source>
        <dbReference type="EMBL" id="SDX93576.1"/>
    </source>
</evidence>
<dbReference type="CDD" id="cd00452">
    <property type="entry name" value="KDPG_aldolase"/>
    <property type="match status" value="1"/>
</dbReference>
<proteinExistence type="inferred from homology"/>
<comment type="similarity">
    <text evidence="2">Belongs to the KHG/KDPG aldolase family.</text>
</comment>
<comment type="subunit">
    <text evidence="3">Homotrimer.</text>
</comment>
<name>A0A1H3FRE6_9BACI</name>
<accession>A0A1H3FRE6</accession>
<evidence type="ECO:0000256" key="3">
    <source>
        <dbReference type="ARBA" id="ARBA00011233"/>
    </source>
</evidence>
<dbReference type="PANTHER" id="PTHR30246">
    <property type="entry name" value="2-KETO-3-DEOXY-6-PHOSPHOGLUCONATE ALDOLASE"/>
    <property type="match status" value="1"/>
</dbReference>
<dbReference type="EMBL" id="FNOS01000004">
    <property type="protein sequence ID" value="SDX93576.1"/>
    <property type="molecule type" value="Genomic_DNA"/>
</dbReference>
<keyword evidence="5" id="KW-0119">Carbohydrate metabolism</keyword>
<dbReference type="PANTHER" id="PTHR30246:SF1">
    <property type="entry name" value="2-DEHYDRO-3-DEOXY-6-PHOSPHOGALACTONATE ALDOLASE-RELATED"/>
    <property type="match status" value="1"/>
</dbReference>
<dbReference type="Pfam" id="PF01081">
    <property type="entry name" value="Aldolase"/>
    <property type="match status" value="1"/>
</dbReference>
<organism evidence="6 7">
    <name type="scientific">Salimicrobium album</name>
    <dbReference type="NCBI Taxonomy" id="50717"/>
    <lineage>
        <taxon>Bacteria</taxon>
        <taxon>Bacillati</taxon>
        <taxon>Bacillota</taxon>
        <taxon>Bacilli</taxon>
        <taxon>Bacillales</taxon>
        <taxon>Bacillaceae</taxon>
        <taxon>Salimicrobium</taxon>
    </lineage>
</organism>
<evidence type="ECO:0000313" key="7">
    <source>
        <dbReference type="Proteomes" id="UP000198647"/>
    </source>
</evidence>
<sequence length="207" mass="22344">MSVKQVMDGRIVAVIRHSKVDNIISIIEKLSEGGIHTIEVTAETKDFRSILEKAVNHFEGTKTMIGAGTVNTVRAAKEALEAGADFIVSPALNEEVVKFVKGKNGVMVPGVMTPTEIMNAYHLGADMVKIFPAGVMGASYIKSIQVPLPEMPIMVTGGINEKNMKDFFEAGADVVGLGSELVDAKNITEKTLQEIKEKAEKVMKTIK</sequence>
<dbReference type="NCBIfam" id="TIGR01182">
    <property type="entry name" value="eda"/>
    <property type="match status" value="1"/>
</dbReference>
<gene>
    <name evidence="6" type="ORF">SAMN04488081_1652</name>
</gene>
<dbReference type="Proteomes" id="UP000198647">
    <property type="component" value="Unassembled WGS sequence"/>
</dbReference>